<feature type="domain" description="Thioredoxin" evidence="1">
    <location>
        <begin position="40"/>
        <end position="197"/>
    </location>
</feature>
<organism evidence="2 3">
    <name type="scientific">Dokdonia ponticola</name>
    <dbReference type="NCBI Taxonomy" id="2041041"/>
    <lineage>
        <taxon>Bacteria</taxon>
        <taxon>Pseudomonadati</taxon>
        <taxon>Bacteroidota</taxon>
        <taxon>Flavobacteriia</taxon>
        <taxon>Flavobacteriales</taxon>
        <taxon>Flavobacteriaceae</taxon>
        <taxon>Dokdonia</taxon>
    </lineage>
</organism>
<name>A0ABV9HRX5_9FLAO</name>
<dbReference type="InterPro" id="IPR036249">
    <property type="entry name" value="Thioredoxin-like_sf"/>
</dbReference>
<dbReference type="PANTHER" id="PTHR43640:SF1">
    <property type="entry name" value="THIOREDOXIN-DEPENDENT PEROXIREDOXIN"/>
    <property type="match status" value="1"/>
</dbReference>
<comment type="caution">
    <text evidence="2">The sequence shown here is derived from an EMBL/GenBank/DDBJ whole genome shotgun (WGS) entry which is preliminary data.</text>
</comment>
<evidence type="ECO:0000313" key="2">
    <source>
        <dbReference type="EMBL" id="MFC4632927.1"/>
    </source>
</evidence>
<gene>
    <name evidence="2" type="ORF">ACFO3O_03355</name>
</gene>
<protein>
    <submittedName>
        <fullName evidence="2">Thioredoxin family protein</fullName>
    </submittedName>
</protein>
<keyword evidence="3" id="KW-1185">Reference proteome</keyword>
<reference evidence="3" key="1">
    <citation type="journal article" date="2019" name="Int. J. Syst. Evol. Microbiol.">
        <title>The Global Catalogue of Microorganisms (GCM) 10K type strain sequencing project: providing services to taxonomists for standard genome sequencing and annotation.</title>
        <authorList>
            <consortium name="The Broad Institute Genomics Platform"/>
            <consortium name="The Broad Institute Genome Sequencing Center for Infectious Disease"/>
            <person name="Wu L."/>
            <person name="Ma J."/>
        </authorList>
    </citation>
    <scope>NUCLEOTIDE SEQUENCE [LARGE SCALE GENOMIC DNA]</scope>
    <source>
        <strain evidence="3">YJ-61-S</strain>
    </source>
</reference>
<dbReference type="InterPro" id="IPR047262">
    <property type="entry name" value="PRX-like1"/>
</dbReference>
<dbReference type="PANTHER" id="PTHR43640">
    <property type="entry name" value="OS07G0260300 PROTEIN"/>
    <property type="match status" value="1"/>
</dbReference>
<dbReference type="SUPFAM" id="SSF52833">
    <property type="entry name" value="Thioredoxin-like"/>
    <property type="match status" value="1"/>
</dbReference>
<accession>A0ABV9HRX5</accession>
<dbReference type="Pfam" id="PF00578">
    <property type="entry name" value="AhpC-TSA"/>
    <property type="match status" value="1"/>
</dbReference>
<evidence type="ECO:0000259" key="1">
    <source>
        <dbReference type="PROSITE" id="PS51352"/>
    </source>
</evidence>
<dbReference type="EMBL" id="JBHSFV010000001">
    <property type="protein sequence ID" value="MFC4632927.1"/>
    <property type="molecule type" value="Genomic_DNA"/>
</dbReference>
<dbReference type="CDD" id="cd02969">
    <property type="entry name" value="PRX_like1"/>
    <property type="match status" value="1"/>
</dbReference>
<dbReference type="PROSITE" id="PS51352">
    <property type="entry name" value="THIOREDOXIN_2"/>
    <property type="match status" value="1"/>
</dbReference>
<evidence type="ECO:0000313" key="3">
    <source>
        <dbReference type="Proteomes" id="UP001596043"/>
    </source>
</evidence>
<dbReference type="Gene3D" id="3.40.30.10">
    <property type="entry name" value="Glutaredoxin"/>
    <property type="match status" value="1"/>
</dbReference>
<proteinExistence type="predicted"/>
<sequence length="215" mass="23472">MKTLKILTGIAFVVILSAFVVKSINPTKVGSTRNGYGNGYAIGDIAKDIHLKNVDGTFVSYSDYPNAKGFIVVFTCNTCPFSVANENRIIALDTKYKNVGFPVIAINPNDPEIQPGDSFEAMQKRAKEKGFTFPYLLDEGQKVYPSYGATKTPHVYLLQKTEKGNEVKYIGAIDDNSRNPNAVNVKYLENAVDALLSGNTIEITETKAIGCSIKS</sequence>
<dbReference type="Proteomes" id="UP001596043">
    <property type="component" value="Unassembled WGS sequence"/>
</dbReference>
<dbReference type="InterPro" id="IPR013766">
    <property type="entry name" value="Thioredoxin_domain"/>
</dbReference>
<dbReference type="RefSeq" id="WP_379977084.1">
    <property type="nucleotide sequence ID" value="NZ_JBHSFV010000001.1"/>
</dbReference>
<dbReference type="InterPro" id="IPR000866">
    <property type="entry name" value="AhpC/TSA"/>
</dbReference>